<evidence type="ECO:0000313" key="2">
    <source>
        <dbReference type="EMBL" id="SUC11429.1"/>
    </source>
</evidence>
<name>A0A379EYF2_9BACT</name>
<evidence type="ECO:0000256" key="1">
    <source>
        <dbReference type="SAM" id="SignalP"/>
    </source>
</evidence>
<accession>A0A379EYF2</accession>
<feature type="chain" id="PRO_5016640369" evidence="1">
    <location>
        <begin position="20"/>
        <end position="119"/>
    </location>
</feature>
<sequence>MNKNIITMGCLLISSSVISASEGFVSSPNIEFYRDGLRVKVNSNYPKPFLSQRSNISNSVNSLYHFFASAENDVSIQSVLYSEQEDVDILEKLAKIMEASKPLPSEFSKVIDDDFWDLF</sequence>
<dbReference type="Proteomes" id="UP000254235">
    <property type="component" value="Unassembled WGS sequence"/>
</dbReference>
<reference evidence="2 3" key="1">
    <citation type="submission" date="2018-06" db="EMBL/GenBank/DDBJ databases">
        <authorList>
            <consortium name="Pathogen Informatics"/>
            <person name="Doyle S."/>
        </authorList>
    </citation>
    <scope>NUCLEOTIDE SEQUENCE [LARGE SCALE GENOMIC DNA]</scope>
    <source>
        <strain evidence="2 3">NCTC13043</strain>
    </source>
</reference>
<dbReference type="EMBL" id="UGTP01000001">
    <property type="protein sequence ID" value="SUC11429.1"/>
    <property type="molecule type" value="Genomic_DNA"/>
</dbReference>
<keyword evidence="1" id="KW-0732">Signal</keyword>
<feature type="signal peptide" evidence="1">
    <location>
        <begin position="1"/>
        <end position="19"/>
    </location>
</feature>
<proteinExistence type="predicted"/>
<evidence type="ECO:0000313" key="3">
    <source>
        <dbReference type="Proteomes" id="UP000254235"/>
    </source>
</evidence>
<gene>
    <name evidence="2" type="ORF">NCTC13043_00275</name>
</gene>
<organism evidence="2 3">
    <name type="scientific">Prevotella pallens</name>
    <dbReference type="NCBI Taxonomy" id="60133"/>
    <lineage>
        <taxon>Bacteria</taxon>
        <taxon>Pseudomonadati</taxon>
        <taxon>Bacteroidota</taxon>
        <taxon>Bacteroidia</taxon>
        <taxon>Bacteroidales</taxon>
        <taxon>Prevotellaceae</taxon>
        <taxon>Prevotella</taxon>
    </lineage>
</organism>
<dbReference type="AlphaFoldDB" id="A0A379EYF2"/>
<protein>
    <submittedName>
        <fullName evidence="2">Uncharacterized protein</fullName>
    </submittedName>
</protein>